<gene>
    <name evidence="19" type="ORF">HLH36_07530</name>
</gene>
<dbReference type="GO" id="GO:0046872">
    <property type="term" value="F:metal ion binding"/>
    <property type="evidence" value="ECO:0007669"/>
    <property type="project" value="UniProtKB-UniRule"/>
</dbReference>
<evidence type="ECO:0000256" key="15">
    <source>
        <dbReference type="PIRSR" id="PIRSR006404-1"/>
    </source>
</evidence>
<evidence type="ECO:0000256" key="7">
    <source>
        <dbReference type="ARBA" id="ARBA00022737"/>
    </source>
</evidence>
<evidence type="ECO:0000256" key="17">
    <source>
        <dbReference type="PROSITE-ProRule" id="PRU00703"/>
    </source>
</evidence>
<evidence type="ECO:0000256" key="4">
    <source>
        <dbReference type="ARBA" id="ARBA00022670"/>
    </source>
</evidence>
<keyword evidence="5 14" id="KW-0812">Transmembrane</keyword>
<evidence type="ECO:0000256" key="9">
    <source>
        <dbReference type="ARBA" id="ARBA00022833"/>
    </source>
</evidence>
<evidence type="ECO:0000256" key="5">
    <source>
        <dbReference type="ARBA" id="ARBA00022692"/>
    </source>
</evidence>
<dbReference type="InterPro" id="IPR008915">
    <property type="entry name" value="Peptidase_M50"/>
</dbReference>
<dbReference type="GO" id="GO:0008237">
    <property type="term" value="F:metallopeptidase activity"/>
    <property type="evidence" value="ECO:0007669"/>
    <property type="project" value="UniProtKB-UniRule"/>
</dbReference>
<dbReference type="CDD" id="cd06164">
    <property type="entry name" value="S2P-M50_SpoIVFB_CBS"/>
    <property type="match status" value="1"/>
</dbReference>
<feature type="domain" description="CBS" evidence="18">
    <location>
        <begin position="237"/>
        <end position="294"/>
    </location>
</feature>
<dbReference type="InterPro" id="IPR046342">
    <property type="entry name" value="CBS_dom_sf"/>
</dbReference>
<dbReference type="InterPro" id="IPR000644">
    <property type="entry name" value="CBS_dom"/>
</dbReference>
<comment type="similarity">
    <text evidence="2 14">Belongs to the peptidase M50B family.</text>
</comment>
<dbReference type="PANTHER" id="PTHR39188">
    <property type="entry name" value="MEMBRANE-ASSOCIATED ZINC METALLOPROTEASE M50B"/>
    <property type="match status" value="1"/>
</dbReference>
<dbReference type="PIRSF" id="PIRSF006404">
    <property type="entry name" value="UCP006404_Pept_M50_CBS"/>
    <property type="match status" value="1"/>
</dbReference>
<keyword evidence="3 14" id="KW-1003">Cell membrane</keyword>
<dbReference type="PROSITE" id="PS51371">
    <property type="entry name" value="CBS"/>
    <property type="match status" value="2"/>
</dbReference>
<keyword evidence="8 14" id="KW-0378">Hydrolase</keyword>
<evidence type="ECO:0000256" key="14">
    <source>
        <dbReference type="PIRNR" id="PIRNR006404"/>
    </source>
</evidence>
<dbReference type="RefSeq" id="WP_182985800.1">
    <property type="nucleotide sequence ID" value="NZ_JABEQD010000004.1"/>
</dbReference>
<feature type="binding site" evidence="16">
    <location>
        <position position="62"/>
    </location>
    <ligand>
        <name>Zn(2+)</name>
        <dbReference type="ChEBI" id="CHEBI:29105"/>
        <note>catalytic</note>
    </ligand>
</feature>
<feature type="domain" description="CBS" evidence="18">
    <location>
        <begin position="300"/>
        <end position="358"/>
    </location>
</feature>
<feature type="active site" evidence="15">
    <location>
        <position position="59"/>
    </location>
</feature>
<keyword evidence="7" id="KW-0677">Repeat</keyword>
<keyword evidence="4 14" id="KW-0645">Protease</keyword>
<dbReference type="SMART" id="SM00116">
    <property type="entry name" value="CBS"/>
    <property type="match status" value="2"/>
</dbReference>
<evidence type="ECO:0000256" key="6">
    <source>
        <dbReference type="ARBA" id="ARBA00022723"/>
    </source>
</evidence>
<dbReference type="Pfam" id="PF00571">
    <property type="entry name" value="CBS"/>
    <property type="match status" value="2"/>
</dbReference>
<evidence type="ECO:0000313" key="19">
    <source>
        <dbReference type="EMBL" id="MBB2168204.1"/>
    </source>
</evidence>
<feature type="transmembrane region" description="Helical" evidence="14">
    <location>
        <begin position="40"/>
        <end position="58"/>
    </location>
</feature>
<evidence type="ECO:0000256" key="8">
    <source>
        <dbReference type="ARBA" id="ARBA00022801"/>
    </source>
</evidence>
<protein>
    <recommendedName>
        <fullName evidence="14">Zinc metalloprotease</fullName>
    </recommendedName>
</protein>
<evidence type="ECO:0000256" key="3">
    <source>
        <dbReference type="ARBA" id="ARBA00022475"/>
    </source>
</evidence>
<organism evidence="19 20">
    <name type="scientific">Gluconacetobacter aggeris</name>
    <dbReference type="NCBI Taxonomy" id="1286186"/>
    <lineage>
        <taxon>Bacteria</taxon>
        <taxon>Pseudomonadati</taxon>
        <taxon>Pseudomonadota</taxon>
        <taxon>Alphaproteobacteria</taxon>
        <taxon>Acetobacterales</taxon>
        <taxon>Acetobacteraceae</taxon>
        <taxon>Gluconacetobacter</taxon>
    </lineage>
</organism>
<keyword evidence="20" id="KW-1185">Reference proteome</keyword>
<feature type="binding site" evidence="16">
    <location>
        <position position="160"/>
    </location>
    <ligand>
        <name>Zn(2+)</name>
        <dbReference type="ChEBI" id="CHEBI:29105"/>
        <note>catalytic</note>
    </ligand>
</feature>
<dbReference type="SUPFAM" id="SSF54631">
    <property type="entry name" value="CBS-domain pair"/>
    <property type="match status" value="1"/>
</dbReference>
<feature type="transmembrane region" description="Helical" evidence="14">
    <location>
        <begin position="98"/>
        <end position="118"/>
    </location>
</feature>
<dbReference type="Gene3D" id="3.10.580.10">
    <property type="entry name" value="CBS-domain"/>
    <property type="match status" value="1"/>
</dbReference>
<feature type="binding site" evidence="16">
    <location>
        <position position="58"/>
    </location>
    <ligand>
        <name>Zn(2+)</name>
        <dbReference type="ChEBI" id="CHEBI:29105"/>
        <note>catalytic</note>
    </ligand>
</feature>
<feature type="transmembrane region" description="Helical" evidence="14">
    <location>
        <begin position="178"/>
        <end position="198"/>
    </location>
</feature>
<evidence type="ECO:0000259" key="18">
    <source>
        <dbReference type="PROSITE" id="PS51371"/>
    </source>
</evidence>
<keyword evidence="9 14" id="KW-0862">Zinc</keyword>
<feature type="transmembrane region" description="Helical" evidence="14">
    <location>
        <begin position="138"/>
        <end position="157"/>
    </location>
</feature>
<dbReference type="EMBL" id="JABEQD010000004">
    <property type="protein sequence ID" value="MBB2168204.1"/>
    <property type="molecule type" value="Genomic_DNA"/>
</dbReference>
<keyword evidence="11 14" id="KW-0482">Metalloprotease</keyword>
<dbReference type="GO" id="GO:0006508">
    <property type="term" value="P:proteolysis"/>
    <property type="evidence" value="ECO:0007669"/>
    <property type="project" value="UniProtKB-KW"/>
</dbReference>
<comment type="cofactor">
    <cofactor evidence="14 16">
        <name>Zn(2+)</name>
        <dbReference type="ChEBI" id="CHEBI:29105"/>
    </cofactor>
    <text evidence="14 16">Binds 1 zinc ion per subunit.</text>
</comment>
<reference evidence="19 20" key="1">
    <citation type="submission" date="2020-04" db="EMBL/GenBank/DDBJ databases">
        <title>Description of novel Gluconacetobacter.</title>
        <authorList>
            <person name="Sombolestani A."/>
        </authorList>
    </citation>
    <scope>NUCLEOTIDE SEQUENCE [LARGE SCALE GENOMIC DNA]</scope>
    <source>
        <strain evidence="19 20">LMG 27801</strain>
    </source>
</reference>
<evidence type="ECO:0000256" key="16">
    <source>
        <dbReference type="PIRSR" id="PIRSR006404-2"/>
    </source>
</evidence>
<evidence type="ECO:0000256" key="10">
    <source>
        <dbReference type="ARBA" id="ARBA00022989"/>
    </source>
</evidence>
<evidence type="ECO:0000256" key="12">
    <source>
        <dbReference type="ARBA" id="ARBA00023122"/>
    </source>
</evidence>
<keyword evidence="10 14" id="KW-1133">Transmembrane helix</keyword>
<evidence type="ECO:0000313" key="20">
    <source>
        <dbReference type="Proteomes" id="UP000559860"/>
    </source>
</evidence>
<keyword evidence="13 14" id="KW-0472">Membrane</keyword>
<dbReference type="GO" id="GO:0005886">
    <property type="term" value="C:plasma membrane"/>
    <property type="evidence" value="ECO:0007669"/>
    <property type="project" value="UniProtKB-SubCell"/>
</dbReference>
<name>A0A7W4ISD3_9PROT</name>
<comment type="caution">
    <text evidence="19">The sequence shown here is derived from an EMBL/GenBank/DDBJ whole genome shotgun (WGS) entry which is preliminary data.</text>
</comment>
<dbReference type="InterPro" id="IPR016483">
    <property type="entry name" value="UCP006404_Pept_M50_CBS"/>
</dbReference>
<dbReference type="Pfam" id="PF02163">
    <property type="entry name" value="Peptidase_M50"/>
    <property type="match status" value="2"/>
</dbReference>
<accession>A0A7W4ISD3</accession>
<evidence type="ECO:0000256" key="2">
    <source>
        <dbReference type="ARBA" id="ARBA00007931"/>
    </source>
</evidence>
<keyword evidence="6 14" id="KW-0479">Metal-binding</keyword>
<evidence type="ECO:0000256" key="13">
    <source>
        <dbReference type="ARBA" id="ARBA00023136"/>
    </source>
</evidence>
<proteinExistence type="inferred from homology"/>
<dbReference type="PANTHER" id="PTHR39188:SF3">
    <property type="entry name" value="STAGE IV SPORULATION PROTEIN FB"/>
    <property type="match status" value="1"/>
</dbReference>
<dbReference type="AlphaFoldDB" id="A0A7W4ISD3"/>
<keyword evidence="12 17" id="KW-0129">CBS domain</keyword>
<comment type="subcellular location">
    <subcellularLocation>
        <location evidence="1 14">Cell membrane</location>
        <topology evidence="1 14">Multi-pass membrane protein</topology>
    </subcellularLocation>
</comment>
<feature type="transmembrane region" description="Helical" evidence="14">
    <location>
        <begin position="15"/>
        <end position="34"/>
    </location>
</feature>
<sequence length="369" mass="39758">MTWSIPIGRFYGTTVRLHVTFLLFLVWIGAAYGMQSGMQAAIEGVLLILAVFACVVLHEFGHVLVARRYGVRTPDITLLPIGGVARMTHIPEQPTQELAIALAGPAVNLVIAAILFGVTRTVPHLSGVDFQDPGVGLIPRLSSINLFLAVFNLIPAFPMDGGRVLRALLGYRMGYARATQLAASVGQGIAFLFGFLGLMGNPMLLFIALFVYLGAAGEAQGALFRQLAHGMIVADVMTTRLETLSPDSRMDEAALRMIHTPQQEFPVVDGQGRLRGLLTHATILQAMHAGKADAMAADVMVPDIACLPPYQTVDEALRLLEENQVPAIGVNDAQGRFIGLISRANIGEIMTIHILRDKNRPASPLPLSR</sequence>
<evidence type="ECO:0000256" key="11">
    <source>
        <dbReference type="ARBA" id="ARBA00023049"/>
    </source>
</evidence>
<dbReference type="Proteomes" id="UP000559860">
    <property type="component" value="Unassembled WGS sequence"/>
</dbReference>
<evidence type="ECO:0000256" key="1">
    <source>
        <dbReference type="ARBA" id="ARBA00004651"/>
    </source>
</evidence>